<feature type="domain" description="Response regulatory" evidence="9">
    <location>
        <begin position="3"/>
        <end position="119"/>
    </location>
</feature>
<keyword evidence="12" id="KW-1185">Reference proteome</keyword>
<dbReference type="FunFam" id="1.10.10.10:FF:000018">
    <property type="entry name" value="DNA-binding response regulator ResD"/>
    <property type="match status" value="1"/>
</dbReference>
<evidence type="ECO:0000256" key="1">
    <source>
        <dbReference type="ARBA" id="ARBA00022553"/>
    </source>
</evidence>
<proteinExistence type="predicted"/>
<comment type="caution">
    <text evidence="11">The sequence shown here is derived from an EMBL/GenBank/DDBJ whole genome shotgun (WGS) entry which is preliminary data.</text>
</comment>
<dbReference type="SMART" id="SM00448">
    <property type="entry name" value="REC"/>
    <property type="match status" value="1"/>
</dbReference>
<dbReference type="Gene3D" id="6.10.250.690">
    <property type="match status" value="1"/>
</dbReference>
<evidence type="ECO:0000259" key="9">
    <source>
        <dbReference type="PROSITE" id="PS50110"/>
    </source>
</evidence>
<keyword evidence="6" id="KW-0804">Transcription</keyword>
<dbReference type="EMBL" id="BBJM01000004">
    <property type="protein sequence ID" value="GAK47266.1"/>
    <property type="molecule type" value="Genomic_DNA"/>
</dbReference>
<dbReference type="OrthoDB" id="9790442at2"/>
<protein>
    <submittedName>
        <fullName evidence="11">Two-component system, OmpR family, alkaline phosphatase synthesis response regulator PhoP</fullName>
    </submittedName>
</protein>
<evidence type="ECO:0000313" key="12">
    <source>
        <dbReference type="Proteomes" id="UP000028700"/>
    </source>
</evidence>
<evidence type="ECO:0000256" key="7">
    <source>
        <dbReference type="PROSITE-ProRule" id="PRU00169"/>
    </source>
</evidence>
<dbReference type="STRING" id="1291743.LOSG293_040120"/>
<dbReference type="Gene3D" id="3.40.50.2300">
    <property type="match status" value="1"/>
</dbReference>
<dbReference type="AlphaFoldDB" id="A0A081BGU8"/>
<dbReference type="PANTHER" id="PTHR48111">
    <property type="entry name" value="REGULATOR OF RPOS"/>
    <property type="match status" value="1"/>
</dbReference>
<dbReference type="InterPro" id="IPR001789">
    <property type="entry name" value="Sig_transdc_resp-reg_receiver"/>
</dbReference>
<dbReference type="RefSeq" id="WP_034526330.1">
    <property type="nucleotide sequence ID" value="NZ_BBAZ01000004.1"/>
</dbReference>
<dbReference type="eggNOG" id="COG0745">
    <property type="taxonomic scope" value="Bacteria"/>
</dbReference>
<accession>A0A081BGU8</accession>
<keyword evidence="1 7" id="KW-0597">Phosphoprotein</keyword>
<evidence type="ECO:0000256" key="6">
    <source>
        <dbReference type="ARBA" id="ARBA00023163"/>
    </source>
</evidence>
<dbReference type="Proteomes" id="UP000028700">
    <property type="component" value="Unassembled WGS sequence"/>
</dbReference>
<dbReference type="GO" id="GO:0005829">
    <property type="term" value="C:cytosol"/>
    <property type="evidence" value="ECO:0007669"/>
    <property type="project" value="TreeGrafter"/>
</dbReference>
<name>A0A081BGU8_9LACO</name>
<feature type="DNA-binding region" description="OmpR/PhoB-type" evidence="8">
    <location>
        <begin position="131"/>
        <end position="230"/>
    </location>
</feature>
<dbReference type="InterPro" id="IPR011006">
    <property type="entry name" value="CheY-like_superfamily"/>
</dbReference>
<evidence type="ECO:0000256" key="4">
    <source>
        <dbReference type="ARBA" id="ARBA00023125"/>
    </source>
</evidence>
<dbReference type="Gene3D" id="1.10.10.10">
    <property type="entry name" value="Winged helix-like DNA-binding domain superfamily/Winged helix DNA-binding domain"/>
    <property type="match status" value="1"/>
</dbReference>
<dbReference type="CDD" id="cd00383">
    <property type="entry name" value="trans_reg_C"/>
    <property type="match status" value="1"/>
</dbReference>
<evidence type="ECO:0000256" key="3">
    <source>
        <dbReference type="ARBA" id="ARBA00023015"/>
    </source>
</evidence>
<reference evidence="11" key="1">
    <citation type="journal article" date="2014" name="Genome Announc.">
        <title>Draft Genome Sequence of Lactobacillus oryzae Strain SG293T.</title>
        <authorList>
            <person name="Tanizawa Y."/>
            <person name="Fujisawa T."/>
            <person name="Mochizuki T."/>
            <person name="Kaminuma E."/>
            <person name="Nakamura Y."/>
            <person name="Tohno M."/>
        </authorList>
    </citation>
    <scope>NUCLEOTIDE SEQUENCE [LARGE SCALE GENOMIC DNA]</scope>
    <source>
        <strain evidence="11">SG293</strain>
    </source>
</reference>
<dbReference type="Pfam" id="PF00486">
    <property type="entry name" value="Trans_reg_C"/>
    <property type="match status" value="1"/>
</dbReference>
<keyword evidence="4 8" id="KW-0238">DNA-binding</keyword>
<gene>
    <name evidence="11" type="primary">phoP</name>
    <name evidence="11" type="ORF">LOSG293_040120</name>
</gene>
<evidence type="ECO:0000256" key="5">
    <source>
        <dbReference type="ARBA" id="ARBA00023159"/>
    </source>
</evidence>
<dbReference type="GO" id="GO:0000976">
    <property type="term" value="F:transcription cis-regulatory region binding"/>
    <property type="evidence" value="ECO:0007669"/>
    <property type="project" value="TreeGrafter"/>
</dbReference>
<dbReference type="GO" id="GO:0000156">
    <property type="term" value="F:phosphorelay response regulator activity"/>
    <property type="evidence" value="ECO:0007669"/>
    <property type="project" value="TreeGrafter"/>
</dbReference>
<dbReference type="GO" id="GO:0006355">
    <property type="term" value="P:regulation of DNA-templated transcription"/>
    <property type="evidence" value="ECO:0007669"/>
    <property type="project" value="InterPro"/>
</dbReference>
<keyword evidence="5" id="KW-0010">Activator</keyword>
<evidence type="ECO:0000259" key="10">
    <source>
        <dbReference type="PROSITE" id="PS51755"/>
    </source>
</evidence>
<evidence type="ECO:0000256" key="2">
    <source>
        <dbReference type="ARBA" id="ARBA00023012"/>
    </source>
</evidence>
<evidence type="ECO:0000256" key="8">
    <source>
        <dbReference type="PROSITE-ProRule" id="PRU01091"/>
    </source>
</evidence>
<dbReference type="InterPro" id="IPR039420">
    <property type="entry name" value="WalR-like"/>
</dbReference>
<feature type="modified residue" description="4-aspartylphosphate" evidence="7">
    <location>
        <position position="54"/>
    </location>
</feature>
<dbReference type="GO" id="GO:0032993">
    <property type="term" value="C:protein-DNA complex"/>
    <property type="evidence" value="ECO:0007669"/>
    <property type="project" value="TreeGrafter"/>
</dbReference>
<keyword evidence="2" id="KW-0902">Two-component regulatory system</keyword>
<dbReference type="Pfam" id="PF00072">
    <property type="entry name" value="Response_reg"/>
    <property type="match status" value="1"/>
</dbReference>
<dbReference type="InterPro" id="IPR036388">
    <property type="entry name" value="WH-like_DNA-bd_sf"/>
</dbReference>
<dbReference type="SMART" id="SM00862">
    <property type="entry name" value="Trans_reg_C"/>
    <property type="match status" value="1"/>
</dbReference>
<organism evidence="11 12">
    <name type="scientific">Secundilactobacillus oryzae JCM 18671</name>
    <dbReference type="NCBI Taxonomy" id="1291743"/>
    <lineage>
        <taxon>Bacteria</taxon>
        <taxon>Bacillati</taxon>
        <taxon>Bacillota</taxon>
        <taxon>Bacilli</taxon>
        <taxon>Lactobacillales</taxon>
        <taxon>Lactobacillaceae</taxon>
        <taxon>Secundilactobacillus</taxon>
    </lineage>
</organism>
<dbReference type="PANTHER" id="PTHR48111:SF73">
    <property type="entry name" value="ALKALINE PHOSPHATASE SYNTHESIS TRANSCRIPTIONAL REGULATORY PROTEIN PHOP"/>
    <property type="match status" value="1"/>
</dbReference>
<keyword evidence="3" id="KW-0805">Transcription regulation</keyword>
<dbReference type="InterPro" id="IPR001867">
    <property type="entry name" value="OmpR/PhoB-type_DNA-bd"/>
</dbReference>
<feature type="domain" description="OmpR/PhoB-type" evidence="10">
    <location>
        <begin position="131"/>
        <end position="230"/>
    </location>
</feature>
<dbReference type="SUPFAM" id="SSF52172">
    <property type="entry name" value="CheY-like"/>
    <property type="match status" value="1"/>
</dbReference>
<sequence length="231" mass="26264">MTKVLVVDDEPAISTLLTYNLEQQGIEPLTATDGASALKIIQAEHDQLDCILLDLMLPGMSGLDVLKQMQIQALDTPVIIITAKSQEVDRILGLELGADDYISKPFSPREVVARINAVIRRNQKATQNNSQALFVLDELKINREQHIVTVAEHPLSLTPKEYELLLYFVTNKQQVLSRQQLMEHVWEVQADVDSRMVDIQVSHLRDKLKKYAPERNWIKTVRGFGYQFGME</sequence>
<dbReference type="PROSITE" id="PS50110">
    <property type="entry name" value="RESPONSE_REGULATORY"/>
    <property type="match status" value="1"/>
</dbReference>
<dbReference type="PROSITE" id="PS51755">
    <property type="entry name" value="OMPR_PHOB"/>
    <property type="match status" value="1"/>
</dbReference>
<evidence type="ECO:0000313" key="11">
    <source>
        <dbReference type="EMBL" id="GAK47266.1"/>
    </source>
</evidence>